<reference evidence="1 2" key="1">
    <citation type="submission" date="2019-07" db="EMBL/GenBank/DDBJ databases">
        <title>Complete Genome Sequence of Leptotrichia hofstadii Strain JCM16775.</title>
        <authorList>
            <person name="Watanabe S."/>
            <person name="Cui L."/>
        </authorList>
    </citation>
    <scope>NUCLEOTIDE SEQUENCE [LARGE SCALE GENOMIC DNA]</scope>
    <source>
        <strain evidence="1 2">JCM16775</strain>
        <plasmid evidence="2">pjcm16775-1 dna</plasmid>
    </source>
</reference>
<gene>
    <name evidence="1" type="ORF">JCM16775_p1011</name>
</gene>
<name>A0A510JKC5_9FUSO</name>
<dbReference type="EMBL" id="AP019824">
    <property type="protein sequence ID" value="BBM39762.1"/>
    <property type="molecule type" value="Genomic_DNA"/>
</dbReference>
<dbReference type="RefSeq" id="WP_154669765.1">
    <property type="nucleotide sequence ID" value="NZ_AP019824.1"/>
</dbReference>
<dbReference type="Proteomes" id="UP000321892">
    <property type="component" value="Plasmid pjcm16775-1 dna"/>
</dbReference>
<protein>
    <submittedName>
        <fullName evidence="1">Sigma-70 region 4</fullName>
    </submittedName>
</protein>
<proteinExistence type="predicted"/>
<evidence type="ECO:0000313" key="2">
    <source>
        <dbReference type="Proteomes" id="UP000321892"/>
    </source>
</evidence>
<evidence type="ECO:0000313" key="1">
    <source>
        <dbReference type="EMBL" id="BBM39762.1"/>
    </source>
</evidence>
<dbReference type="AlphaFoldDB" id="A0A510JKC5"/>
<sequence>MYKVIEEKDDKGKVWYVVDGERFSNRESAQRKADKLNELAHQRGLISNKSNSQGRI</sequence>
<geneLocation type="plasmid" evidence="2">
    <name>pjcm16775-1 dna</name>
</geneLocation>
<keyword evidence="2" id="KW-1185">Reference proteome</keyword>
<organism evidence="1 2">
    <name type="scientific">Leptotrichia hofstadii</name>
    <dbReference type="NCBI Taxonomy" id="157688"/>
    <lineage>
        <taxon>Bacteria</taxon>
        <taxon>Fusobacteriati</taxon>
        <taxon>Fusobacteriota</taxon>
        <taxon>Fusobacteriia</taxon>
        <taxon>Fusobacteriales</taxon>
        <taxon>Leptotrichiaceae</taxon>
        <taxon>Leptotrichia</taxon>
    </lineage>
</organism>
<keyword evidence="1" id="KW-0614">Plasmid</keyword>
<accession>A0A510JKC5</accession>
<dbReference type="KEGG" id="lhf:JCM16775_p1011"/>